<comment type="similarity">
    <text evidence="1">Belongs to the protein kinase superfamily. CAMK Ser/Thr protein kinase family. CaMK subfamily.</text>
</comment>
<dbReference type="Gene3D" id="3.10.20.230">
    <property type="entry name" value="Doublecortin domain"/>
    <property type="match status" value="1"/>
</dbReference>
<dbReference type="EMBL" id="AJVK01027517">
    <property type="status" value="NOT_ANNOTATED_CDS"/>
    <property type="molecule type" value="Genomic_DNA"/>
</dbReference>
<dbReference type="Proteomes" id="UP000092462">
    <property type="component" value="Unassembled WGS sequence"/>
</dbReference>
<dbReference type="SMART" id="SM00220">
    <property type="entry name" value="S_TKc"/>
    <property type="match status" value="1"/>
</dbReference>
<dbReference type="InterPro" id="IPR003533">
    <property type="entry name" value="Doublecortin_dom"/>
</dbReference>
<keyword evidence="8" id="KW-0723">Serine/threonine-protein kinase</keyword>
<dbReference type="Pfam" id="PF00069">
    <property type="entry name" value="Pkinase"/>
    <property type="match status" value="2"/>
</dbReference>
<keyword evidence="8" id="KW-0418">Kinase</keyword>
<evidence type="ECO:0000256" key="1">
    <source>
        <dbReference type="ARBA" id="ARBA00005354"/>
    </source>
</evidence>
<dbReference type="PROSITE" id="PS00108">
    <property type="entry name" value="PROTEIN_KINASE_ST"/>
    <property type="match status" value="1"/>
</dbReference>
<evidence type="ECO:0000256" key="8">
    <source>
        <dbReference type="RuleBase" id="RU000304"/>
    </source>
</evidence>
<organism evidence="9 10">
    <name type="scientific">Phlebotomus papatasi</name>
    <name type="common">Sandfly</name>
    <dbReference type="NCBI Taxonomy" id="29031"/>
    <lineage>
        <taxon>Eukaryota</taxon>
        <taxon>Metazoa</taxon>
        <taxon>Ecdysozoa</taxon>
        <taxon>Arthropoda</taxon>
        <taxon>Hexapoda</taxon>
        <taxon>Insecta</taxon>
        <taxon>Pterygota</taxon>
        <taxon>Neoptera</taxon>
        <taxon>Endopterygota</taxon>
        <taxon>Diptera</taxon>
        <taxon>Nematocera</taxon>
        <taxon>Psychodoidea</taxon>
        <taxon>Psychodidae</taxon>
        <taxon>Phlebotomus</taxon>
        <taxon>Phlebotomus</taxon>
    </lineage>
</organism>
<accession>A0A1B0D8L3</accession>
<dbReference type="SMART" id="SM00537">
    <property type="entry name" value="DCX"/>
    <property type="match status" value="1"/>
</dbReference>
<dbReference type="PROSITE" id="PS00107">
    <property type="entry name" value="PROTEIN_KINASE_ATP"/>
    <property type="match status" value="1"/>
</dbReference>
<dbReference type="PROSITE" id="PS50011">
    <property type="entry name" value="PROTEIN_KINASE_DOM"/>
    <property type="match status" value="1"/>
</dbReference>
<keyword evidence="4 8" id="KW-0067">ATP-binding</keyword>
<dbReference type="AlphaFoldDB" id="A0A1B0D8L3"/>
<dbReference type="EnsemblMetazoa" id="PPAI003886-RA">
    <property type="protein sequence ID" value="PPAI003886-PA"/>
    <property type="gene ID" value="PPAI003886"/>
</dbReference>
<dbReference type="PANTHER" id="PTHR24347">
    <property type="entry name" value="SERINE/THREONINE-PROTEIN KINASE"/>
    <property type="match status" value="1"/>
</dbReference>
<comment type="catalytic activity">
    <reaction evidence="6">
        <text>L-threonyl-[protein] + ATP = O-phospho-L-threonyl-[protein] + ADP + H(+)</text>
        <dbReference type="Rhea" id="RHEA:46608"/>
        <dbReference type="Rhea" id="RHEA-COMP:11060"/>
        <dbReference type="Rhea" id="RHEA-COMP:11605"/>
        <dbReference type="ChEBI" id="CHEBI:15378"/>
        <dbReference type="ChEBI" id="CHEBI:30013"/>
        <dbReference type="ChEBI" id="CHEBI:30616"/>
        <dbReference type="ChEBI" id="CHEBI:61977"/>
        <dbReference type="ChEBI" id="CHEBI:456216"/>
        <dbReference type="EC" id="2.7.11.1"/>
    </reaction>
</comment>
<keyword evidence="8" id="KW-0808">Transferase</keyword>
<dbReference type="InterPro" id="IPR036572">
    <property type="entry name" value="Doublecortin_dom_sf"/>
</dbReference>
<dbReference type="InterPro" id="IPR011009">
    <property type="entry name" value="Kinase-like_dom_sf"/>
</dbReference>
<dbReference type="GO" id="GO:0005524">
    <property type="term" value="F:ATP binding"/>
    <property type="evidence" value="ECO:0007669"/>
    <property type="project" value="UniProtKB-UniRule"/>
</dbReference>
<evidence type="ECO:0000256" key="6">
    <source>
        <dbReference type="ARBA" id="ARBA00047899"/>
    </source>
</evidence>
<proteinExistence type="inferred from homology"/>
<dbReference type="Gene3D" id="3.30.200.20">
    <property type="entry name" value="Phosphorylase Kinase, domain 1"/>
    <property type="match status" value="1"/>
</dbReference>
<reference evidence="9" key="1">
    <citation type="submission" date="2022-08" db="UniProtKB">
        <authorList>
            <consortium name="EnsemblMetazoa"/>
        </authorList>
    </citation>
    <scope>IDENTIFICATION</scope>
    <source>
        <strain evidence="9">Israel</strain>
    </source>
</reference>
<protein>
    <recommendedName>
        <fullName evidence="2">non-specific serine/threonine protein kinase</fullName>
        <ecNumber evidence="2">2.7.11.1</ecNumber>
    </recommendedName>
    <alternativeName>
        <fullName evidence="5">Doublecortin-like and CAM kinase-like protein</fullName>
    </alternativeName>
</protein>
<evidence type="ECO:0000313" key="10">
    <source>
        <dbReference type="Proteomes" id="UP000092462"/>
    </source>
</evidence>
<dbReference type="Gene3D" id="1.10.510.10">
    <property type="entry name" value="Transferase(Phosphotransferase) domain 1"/>
    <property type="match status" value="1"/>
</dbReference>
<evidence type="ECO:0000313" key="9">
    <source>
        <dbReference type="EnsemblMetazoa" id="PPAI003886-PA"/>
    </source>
</evidence>
<dbReference type="EC" id="2.7.11.1" evidence="2"/>
<dbReference type="GO" id="GO:0004674">
    <property type="term" value="F:protein serine/threonine kinase activity"/>
    <property type="evidence" value="ECO:0007669"/>
    <property type="project" value="UniProtKB-KW"/>
</dbReference>
<evidence type="ECO:0000256" key="5">
    <source>
        <dbReference type="ARBA" id="ARBA00031092"/>
    </source>
</evidence>
<dbReference type="VEuPathDB" id="VectorBase:PPAPM1_005356"/>
<dbReference type="Pfam" id="PF03607">
    <property type="entry name" value="DCX"/>
    <property type="match status" value="1"/>
</dbReference>
<dbReference type="SUPFAM" id="SSF56112">
    <property type="entry name" value="Protein kinase-like (PK-like)"/>
    <property type="match status" value="1"/>
</dbReference>
<evidence type="ECO:0000256" key="3">
    <source>
        <dbReference type="ARBA" id="ARBA00022741"/>
    </source>
</evidence>
<dbReference type="SUPFAM" id="SSF89837">
    <property type="entry name" value="Doublecortin (DC)"/>
    <property type="match status" value="1"/>
</dbReference>
<keyword evidence="3 8" id="KW-0547">Nucleotide-binding</keyword>
<evidence type="ECO:0000256" key="4">
    <source>
        <dbReference type="ARBA" id="ARBA00022840"/>
    </source>
</evidence>
<sequence length="284" mass="31834">MHFQIFRLLLNKRNSPSYEHVLTAITQCVNLDTGCVRKVFTLGGSPVLTLADFFSHEDVFFAYGNERVGNDDFDLELEESKTIRQTRKTLRNGVAKGGPKPKMPVKSHNETYVCLEDNYANTGTDILPADIQNRYTVGPIIGDGNFAVVLKIKEKQSGQEFALKIIDKSKCQGKKLSHPHIMALYMDIDTPKNTYLVLELVEGLSIELIYKCTSIVMDGALFNACQLSFIFHSGGDLFDAITQVTRFSEDQSRIMIKHLASAMAYLHSLGIVHRDIKPENLLVS</sequence>
<dbReference type="InterPro" id="IPR017441">
    <property type="entry name" value="Protein_kinase_ATP_BS"/>
</dbReference>
<keyword evidence="10" id="KW-1185">Reference proteome</keyword>
<dbReference type="InterPro" id="IPR000719">
    <property type="entry name" value="Prot_kinase_dom"/>
</dbReference>
<dbReference type="GO" id="GO:0035556">
    <property type="term" value="P:intracellular signal transduction"/>
    <property type="evidence" value="ECO:0007669"/>
    <property type="project" value="InterPro"/>
</dbReference>
<dbReference type="VEuPathDB" id="VectorBase:PPAI003886"/>
<evidence type="ECO:0000256" key="7">
    <source>
        <dbReference type="ARBA" id="ARBA00048679"/>
    </source>
</evidence>
<dbReference type="InterPro" id="IPR008271">
    <property type="entry name" value="Ser/Thr_kinase_AS"/>
</dbReference>
<name>A0A1B0D8L3_PHLPP</name>
<evidence type="ECO:0000256" key="2">
    <source>
        <dbReference type="ARBA" id="ARBA00012513"/>
    </source>
</evidence>
<dbReference type="PROSITE" id="PS50309">
    <property type="entry name" value="DC"/>
    <property type="match status" value="1"/>
</dbReference>
<comment type="catalytic activity">
    <reaction evidence="7">
        <text>L-seryl-[protein] + ATP = O-phospho-L-seryl-[protein] + ADP + H(+)</text>
        <dbReference type="Rhea" id="RHEA:17989"/>
        <dbReference type="Rhea" id="RHEA-COMP:9863"/>
        <dbReference type="Rhea" id="RHEA-COMP:11604"/>
        <dbReference type="ChEBI" id="CHEBI:15378"/>
        <dbReference type="ChEBI" id="CHEBI:29999"/>
        <dbReference type="ChEBI" id="CHEBI:30616"/>
        <dbReference type="ChEBI" id="CHEBI:83421"/>
        <dbReference type="ChEBI" id="CHEBI:456216"/>
        <dbReference type="EC" id="2.7.11.1"/>
    </reaction>
</comment>